<evidence type="ECO:0000259" key="9">
    <source>
        <dbReference type="Pfam" id="PF02687"/>
    </source>
</evidence>
<evidence type="ECO:0000256" key="1">
    <source>
        <dbReference type="ARBA" id="ARBA00004651"/>
    </source>
</evidence>
<name>A0A1H2XB21_9PSEU</name>
<accession>A0A1H2XB21</accession>
<proteinExistence type="inferred from homology"/>
<dbReference type="EMBL" id="FNOK01000006">
    <property type="protein sequence ID" value="SDW90007.1"/>
    <property type="molecule type" value="Genomic_DNA"/>
</dbReference>
<evidence type="ECO:0000256" key="8">
    <source>
        <dbReference type="SAM" id="Phobius"/>
    </source>
</evidence>
<feature type="transmembrane region" description="Helical" evidence="8">
    <location>
        <begin position="321"/>
        <end position="340"/>
    </location>
</feature>
<evidence type="ECO:0000256" key="3">
    <source>
        <dbReference type="ARBA" id="ARBA00022475"/>
    </source>
</evidence>
<evidence type="ECO:0000256" key="6">
    <source>
        <dbReference type="ARBA" id="ARBA00023136"/>
    </source>
</evidence>
<dbReference type="PANTHER" id="PTHR43738:SF1">
    <property type="entry name" value="HEMIN TRANSPORT SYSTEM PERMEASE PROTEIN HRTB-RELATED"/>
    <property type="match status" value="1"/>
</dbReference>
<evidence type="ECO:0000256" key="2">
    <source>
        <dbReference type="ARBA" id="ARBA00022448"/>
    </source>
</evidence>
<comment type="similarity">
    <text evidence="7">Belongs to the ABC-4 integral membrane protein family.</text>
</comment>
<dbReference type="GO" id="GO:0005886">
    <property type="term" value="C:plasma membrane"/>
    <property type="evidence" value="ECO:0007669"/>
    <property type="project" value="UniProtKB-SubCell"/>
</dbReference>
<keyword evidence="2" id="KW-0813">Transport</keyword>
<evidence type="ECO:0000259" key="10">
    <source>
        <dbReference type="Pfam" id="PF12704"/>
    </source>
</evidence>
<dbReference type="InterPro" id="IPR051125">
    <property type="entry name" value="ABC-4/HrtB_transporter"/>
</dbReference>
<keyword evidence="12" id="KW-1185">Reference proteome</keyword>
<dbReference type="Pfam" id="PF02687">
    <property type="entry name" value="FtsX"/>
    <property type="match status" value="1"/>
</dbReference>
<dbReference type="Pfam" id="PF12704">
    <property type="entry name" value="MacB_PCD"/>
    <property type="match status" value="1"/>
</dbReference>
<feature type="domain" description="ABC3 transporter permease C-terminal" evidence="9">
    <location>
        <begin position="240"/>
        <end position="348"/>
    </location>
</feature>
<feature type="domain" description="MacB-like periplasmic core" evidence="10">
    <location>
        <begin position="27"/>
        <end position="210"/>
    </location>
</feature>
<comment type="subcellular location">
    <subcellularLocation>
        <location evidence="1">Cell membrane</location>
        <topology evidence="1">Multi-pass membrane protein</topology>
    </subcellularLocation>
</comment>
<gene>
    <name evidence="11" type="ORF">SAMN05216215_100623</name>
</gene>
<feature type="transmembrane region" description="Helical" evidence="8">
    <location>
        <begin position="287"/>
        <end position="309"/>
    </location>
</feature>
<keyword evidence="3" id="KW-1003">Cell membrane</keyword>
<sequence>MFLAIRDIRFAKGRFALMGSVVGLITLLIVLLSGLTAGLAHQSTSAITQLPTTHIAFGTASAEAPEQSFADSSVTQAQLDAYRAAPGVQRAAPLGITQTRLETATGGTAATIFGVRSADGLAPEAVTPGTLVISRELAENNDLAVGQSVLAGTQRLTISGIADNAYYSHTPVAWTALETWSELRPPRVDAPLATVIAAEVTTDPAQADAAAGTTTATTGGSLSAIGSYSSENGSLLMMQGFLYAISALVIGAFMTVWTIQRSGDIAILKALGGATGYLLRDALAQSAIVLVLGAGVGGAVGVGLGALAVQAVPFQLTAATTVLPIIAMIVLGMAGAVLAVRRITSVDPLTALGAAR</sequence>
<organism evidence="11 12">
    <name type="scientific">Saccharopolyspora shandongensis</name>
    <dbReference type="NCBI Taxonomy" id="418495"/>
    <lineage>
        <taxon>Bacteria</taxon>
        <taxon>Bacillati</taxon>
        <taxon>Actinomycetota</taxon>
        <taxon>Actinomycetes</taxon>
        <taxon>Pseudonocardiales</taxon>
        <taxon>Pseudonocardiaceae</taxon>
        <taxon>Saccharopolyspora</taxon>
    </lineage>
</organism>
<evidence type="ECO:0000313" key="11">
    <source>
        <dbReference type="EMBL" id="SDW90007.1"/>
    </source>
</evidence>
<dbReference type="OrthoDB" id="5242186at2"/>
<dbReference type="PANTHER" id="PTHR43738">
    <property type="entry name" value="ABC TRANSPORTER, MEMBRANE PROTEIN"/>
    <property type="match status" value="1"/>
</dbReference>
<dbReference type="RefSeq" id="WP_093263183.1">
    <property type="nucleotide sequence ID" value="NZ_FNOK01000006.1"/>
</dbReference>
<protein>
    <submittedName>
        <fullName evidence="11">Putative ABC transport system permease protein</fullName>
    </submittedName>
</protein>
<feature type="transmembrane region" description="Helical" evidence="8">
    <location>
        <begin position="240"/>
        <end position="259"/>
    </location>
</feature>
<reference evidence="12" key="1">
    <citation type="submission" date="2016-10" db="EMBL/GenBank/DDBJ databases">
        <authorList>
            <person name="Varghese N."/>
            <person name="Submissions S."/>
        </authorList>
    </citation>
    <scope>NUCLEOTIDE SEQUENCE [LARGE SCALE GENOMIC DNA]</scope>
    <source>
        <strain evidence="12">CGMCC 4.3530</strain>
    </source>
</reference>
<evidence type="ECO:0000313" key="12">
    <source>
        <dbReference type="Proteomes" id="UP000199529"/>
    </source>
</evidence>
<dbReference type="Proteomes" id="UP000199529">
    <property type="component" value="Unassembled WGS sequence"/>
</dbReference>
<dbReference type="InterPro" id="IPR025857">
    <property type="entry name" value="MacB_PCD"/>
</dbReference>
<dbReference type="STRING" id="418495.SAMN05216215_100623"/>
<keyword evidence="5 8" id="KW-1133">Transmembrane helix</keyword>
<evidence type="ECO:0000256" key="4">
    <source>
        <dbReference type="ARBA" id="ARBA00022692"/>
    </source>
</evidence>
<dbReference type="AlphaFoldDB" id="A0A1H2XB21"/>
<dbReference type="InterPro" id="IPR003838">
    <property type="entry name" value="ABC3_permease_C"/>
</dbReference>
<evidence type="ECO:0000256" key="7">
    <source>
        <dbReference type="ARBA" id="ARBA00038076"/>
    </source>
</evidence>
<keyword evidence="4 8" id="KW-0812">Transmembrane</keyword>
<evidence type="ECO:0000256" key="5">
    <source>
        <dbReference type="ARBA" id="ARBA00022989"/>
    </source>
</evidence>
<keyword evidence="6 8" id="KW-0472">Membrane</keyword>